<name>A0A328DDJ9_9ASTE</name>
<accession>A0A328DDJ9</accession>
<dbReference type="AlphaFoldDB" id="A0A328DDJ9"/>
<proteinExistence type="predicted"/>
<keyword evidence="2" id="KW-1185">Reference proteome</keyword>
<organism evidence="1 2">
    <name type="scientific">Cuscuta australis</name>
    <dbReference type="NCBI Taxonomy" id="267555"/>
    <lineage>
        <taxon>Eukaryota</taxon>
        <taxon>Viridiplantae</taxon>
        <taxon>Streptophyta</taxon>
        <taxon>Embryophyta</taxon>
        <taxon>Tracheophyta</taxon>
        <taxon>Spermatophyta</taxon>
        <taxon>Magnoliopsida</taxon>
        <taxon>eudicotyledons</taxon>
        <taxon>Gunneridae</taxon>
        <taxon>Pentapetalae</taxon>
        <taxon>asterids</taxon>
        <taxon>lamiids</taxon>
        <taxon>Solanales</taxon>
        <taxon>Convolvulaceae</taxon>
        <taxon>Cuscuteae</taxon>
        <taxon>Cuscuta</taxon>
        <taxon>Cuscuta subgen. Grammica</taxon>
        <taxon>Cuscuta sect. Cleistogrammica</taxon>
    </lineage>
</organism>
<reference evidence="1 2" key="1">
    <citation type="submission" date="2018-06" db="EMBL/GenBank/DDBJ databases">
        <title>The Genome of Cuscuta australis (Dodder) Provides Insight into the Evolution of Plant Parasitism.</title>
        <authorList>
            <person name="Liu H."/>
        </authorList>
    </citation>
    <scope>NUCLEOTIDE SEQUENCE [LARGE SCALE GENOMIC DNA]</scope>
    <source>
        <strain evidence="2">cv. Yunnan</strain>
        <tissue evidence="1">Vines</tissue>
    </source>
</reference>
<evidence type="ECO:0000313" key="1">
    <source>
        <dbReference type="EMBL" id="RAL42311.1"/>
    </source>
</evidence>
<comment type="caution">
    <text evidence="1">The sequence shown here is derived from an EMBL/GenBank/DDBJ whole genome shotgun (WGS) entry which is preliminary data.</text>
</comment>
<sequence>MHAPNLPSQGIYSWVSLKKGTLSGIRPLKTIMDFLDPPPDHVLDNPATNHVALVVFLCPTTPPHLLLLSIIVVGAPHPDSGQSPKDCSEFVVYSAELCLLLGFLELKFIFDEIGSELLDSSSLIDPPKMQSGLGISQFPFLSIYDLPEDG</sequence>
<dbReference type="Proteomes" id="UP000249390">
    <property type="component" value="Unassembled WGS sequence"/>
</dbReference>
<dbReference type="EMBL" id="NQVE01000175">
    <property type="protein sequence ID" value="RAL42311.1"/>
    <property type="molecule type" value="Genomic_DNA"/>
</dbReference>
<evidence type="ECO:0000313" key="2">
    <source>
        <dbReference type="Proteomes" id="UP000249390"/>
    </source>
</evidence>
<protein>
    <submittedName>
        <fullName evidence="1">Uncharacterized protein</fullName>
    </submittedName>
</protein>
<gene>
    <name evidence="1" type="ORF">DM860_012094</name>
</gene>